<accession>A0A5S6Q5B8</accession>
<evidence type="ECO:0000313" key="2">
    <source>
        <dbReference type="WBParaSite" id="TMUE_0000002364.1"/>
    </source>
</evidence>
<name>A0A5S6Q5B8_TRIMR</name>
<dbReference type="WBParaSite" id="TMUE_0000002364.1">
    <property type="protein sequence ID" value="TMUE_0000002364.1"/>
    <property type="gene ID" value="WBGene00298209"/>
</dbReference>
<protein>
    <submittedName>
        <fullName evidence="2">Uncharacterized protein</fullName>
    </submittedName>
</protein>
<dbReference type="AlphaFoldDB" id="A0A5S6Q5B8"/>
<dbReference type="Proteomes" id="UP000046395">
    <property type="component" value="Unassembled WGS sequence"/>
</dbReference>
<organism evidence="1 2">
    <name type="scientific">Trichuris muris</name>
    <name type="common">Mouse whipworm</name>
    <dbReference type="NCBI Taxonomy" id="70415"/>
    <lineage>
        <taxon>Eukaryota</taxon>
        <taxon>Metazoa</taxon>
        <taxon>Ecdysozoa</taxon>
        <taxon>Nematoda</taxon>
        <taxon>Enoplea</taxon>
        <taxon>Dorylaimia</taxon>
        <taxon>Trichinellida</taxon>
        <taxon>Trichuridae</taxon>
        <taxon>Trichuris</taxon>
    </lineage>
</organism>
<keyword evidence="1" id="KW-1185">Reference proteome</keyword>
<sequence>MEKTLPFCCYQLSPNYRCSSNSEARQIFTANTGIVGIETSLFTNRKAVEKFVLQKRPNDEKVGGRHCGKW</sequence>
<proteinExistence type="predicted"/>
<reference evidence="2" key="1">
    <citation type="submission" date="2019-12" db="UniProtKB">
        <authorList>
            <consortium name="WormBaseParasite"/>
        </authorList>
    </citation>
    <scope>IDENTIFICATION</scope>
</reference>
<evidence type="ECO:0000313" key="1">
    <source>
        <dbReference type="Proteomes" id="UP000046395"/>
    </source>
</evidence>